<comment type="similarity">
    <text evidence="8">Belongs to the class-I aminoacyl-tRNA synthetase family.</text>
</comment>
<keyword evidence="3 7" id="KW-0547">Nucleotide-binding</keyword>
<sequence>MANPKFYLTTPIYYVNDVPHIGHAYCTIAADVLARFKRMEGYDVFFLTGTDEHGTKIEQSAKSHGKTPKEWVDIVVGRFREAWQTLNISYDHLIRTTDDYHKQGVQKLFETIRANNYIYEGDYEGWYCVPDETFWTETQIVDGKCPDCGRAVERLKEKSYFFKLSAFADKLLEHIRIHPGFIEPETRRNEVLSRIRQGLNDLSISRTTVKWGIPVPGDPERTIYVWIDALINYITASGYGTDEGRFKTLWPADLHLIGKEILWFHTVIWPAMLMAANLPLPRRVFGHGWWTVEGQKMSKSIGNVVDPVELVETYGVDAVRYFLMREGTFGKDADFSLSAMIARINNELANDLGNLLSRALAMIKKYDGGSIPRAGGRESADAEILGMAAALPERVKTQLDNLQFNSALEEIWTFIRRCNKYVEENAPWELAKKAESKTRLNAVLYNLAESLRIIAVLLAPFMPATAEKMLSQLGLDKAEEGTFESARKWGLLQEGSKIAPGEPLFPRVKV</sequence>
<feature type="domain" description="Methionyl/Valyl/Leucyl/Isoleucyl-tRNA synthetase anticodon-binding" evidence="9">
    <location>
        <begin position="381"/>
        <end position="473"/>
    </location>
</feature>
<dbReference type="PRINTS" id="PR01041">
    <property type="entry name" value="TRNASYNTHMET"/>
</dbReference>
<name>A0A419F8A4_9BACT</name>
<protein>
    <recommendedName>
        <fullName evidence="7">Methionine--tRNA ligase</fullName>
        <ecNumber evidence="7">6.1.1.10</ecNumber>
    </recommendedName>
    <alternativeName>
        <fullName evidence="7">Methionyl-tRNA synthetase</fullName>
        <shortName evidence="7">MetRS</shortName>
    </alternativeName>
</protein>
<keyword evidence="6 7" id="KW-0030">Aminoacyl-tRNA synthetase</keyword>
<comment type="caution">
    <text evidence="11">The sequence shown here is derived from an EMBL/GenBank/DDBJ whole genome shotgun (WGS) entry which is preliminary data.</text>
</comment>
<dbReference type="GO" id="GO:0005524">
    <property type="term" value="F:ATP binding"/>
    <property type="evidence" value="ECO:0007669"/>
    <property type="project" value="UniProtKB-UniRule"/>
</dbReference>
<reference evidence="11 12" key="1">
    <citation type="journal article" date="2017" name="ISME J.">
        <title>Energy and carbon metabolisms in a deep terrestrial subsurface fluid microbial community.</title>
        <authorList>
            <person name="Momper L."/>
            <person name="Jungbluth S.P."/>
            <person name="Lee M.D."/>
            <person name="Amend J.P."/>
        </authorList>
    </citation>
    <scope>NUCLEOTIDE SEQUENCE [LARGE SCALE GENOMIC DNA]</scope>
    <source>
        <strain evidence="11">SURF_17</strain>
    </source>
</reference>
<feature type="short sequence motif" description="'KMSKS' region" evidence="7">
    <location>
        <begin position="296"/>
        <end position="300"/>
    </location>
</feature>
<dbReference type="AlphaFoldDB" id="A0A419F8A4"/>
<dbReference type="InterPro" id="IPR023457">
    <property type="entry name" value="Met-tRNA_synth_2"/>
</dbReference>
<feature type="short sequence motif" description="'HIGH' region" evidence="7">
    <location>
        <begin position="13"/>
        <end position="23"/>
    </location>
</feature>
<evidence type="ECO:0000256" key="8">
    <source>
        <dbReference type="RuleBase" id="RU363039"/>
    </source>
</evidence>
<dbReference type="Proteomes" id="UP000285961">
    <property type="component" value="Unassembled WGS sequence"/>
</dbReference>
<dbReference type="InterPro" id="IPR014758">
    <property type="entry name" value="Met-tRNA_synth"/>
</dbReference>
<evidence type="ECO:0000256" key="5">
    <source>
        <dbReference type="ARBA" id="ARBA00022917"/>
    </source>
</evidence>
<keyword evidence="2 7" id="KW-0436">Ligase</keyword>
<evidence type="ECO:0000259" key="9">
    <source>
        <dbReference type="Pfam" id="PF08264"/>
    </source>
</evidence>
<dbReference type="GO" id="GO:0004825">
    <property type="term" value="F:methionine-tRNA ligase activity"/>
    <property type="evidence" value="ECO:0007669"/>
    <property type="project" value="UniProtKB-UniRule"/>
</dbReference>
<comment type="subcellular location">
    <subcellularLocation>
        <location evidence="7">Cytoplasm</location>
    </subcellularLocation>
</comment>
<dbReference type="PANTHER" id="PTHR43326:SF1">
    <property type="entry name" value="METHIONINE--TRNA LIGASE, MITOCHONDRIAL"/>
    <property type="match status" value="1"/>
</dbReference>
<evidence type="ECO:0000313" key="11">
    <source>
        <dbReference type="EMBL" id="RJP74611.1"/>
    </source>
</evidence>
<dbReference type="CDD" id="cd00814">
    <property type="entry name" value="MetRS_core"/>
    <property type="match status" value="1"/>
</dbReference>
<feature type="binding site" evidence="7">
    <location>
        <position position="145"/>
    </location>
    <ligand>
        <name>Zn(2+)</name>
        <dbReference type="ChEBI" id="CHEBI:29105"/>
    </ligand>
</feature>
<comment type="function">
    <text evidence="1 7">Is required not only for elongation of protein synthesis but also for the initiation of all mRNA translation through initiator tRNA(fMet) aminoacylation.</text>
</comment>
<dbReference type="InterPro" id="IPR014729">
    <property type="entry name" value="Rossmann-like_a/b/a_fold"/>
</dbReference>
<evidence type="ECO:0000256" key="1">
    <source>
        <dbReference type="ARBA" id="ARBA00003314"/>
    </source>
</evidence>
<evidence type="ECO:0000256" key="3">
    <source>
        <dbReference type="ARBA" id="ARBA00022741"/>
    </source>
</evidence>
<evidence type="ECO:0000256" key="4">
    <source>
        <dbReference type="ARBA" id="ARBA00022840"/>
    </source>
</evidence>
<dbReference type="GO" id="GO:0005737">
    <property type="term" value="C:cytoplasm"/>
    <property type="evidence" value="ECO:0007669"/>
    <property type="project" value="UniProtKB-SubCell"/>
</dbReference>
<keyword evidence="4 7" id="KW-0067">ATP-binding</keyword>
<dbReference type="Gene3D" id="3.40.50.620">
    <property type="entry name" value="HUPs"/>
    <property type="match status" value="1"/>
</dbReference>
<comment type="catalytic activity">
    <reaction evidence="7">
        <text>tRNA(Met) + L-methionine + ATP = L-methionyl-tRNA(Met) + AMP + diphosphate</text>
        <dbReference type="Rhea" id="RHEA:13481"/>
        <dbReference type="Rhea" id="RHEA-COMP:9667"/>
        <dbReference type="Rhea" id="RHEA-COMP:9698"/>
        <dbReference type="ChEBI" id="CHEBI:30616"/>
        <dbReference type="ChEBI" id="CHEBI:33019"/>
        <dbReference type="ChEBI" id="CHEBI:57844"/>
        <dbReference type="ChEBI" id="CHEBI:78442"/>
        <dbReference type="ChEBI" id="CHEBI:78530"/>
        <dbReference type="ChEBI" id="CHEBI:456215"/>
        <dbReference type="EC" id="6.1.1.10"/>
    </reaction>
</comment>
<dbReference type="Pfam" id="PF08264">
    <property type="entry name" value="Anticodon_1"/>
    <property type="match status" value="1"/>
</dbReference>
<dbReference type="Gene3D" id="1.10.730.10">
    <property type="entry name" value="Isoleucyl-tRNA Synthetase, Domain 1"/>
    <property type="match status" value="1"/>
</dbReference>
<dbReference type="NCBIfam" id="TIGR00398">
    <property type="entry name" value="metG"/>
    <property type="match status" value="1"/>
</dbReference>
<evidence type="ECO:0000259" key="10">
    <source>
        <dbReference type="Pfam" id="PF09334"/>
    </source>
</evidence>
<dbReference type="GO" id="GO:0006431">
    <property type="term" value="P:methionyl-tRNA aminoacylation"/>
    <property type="evidence" value="ECO:0007669"/>
    <property type="project" value="UniProtKB-UniRule"/>
</dbReference>
<dbReference type="EC" id="6.1.1.10" evidence="7"/>
<feature type="domain" description="Methionyl/Leucyl tRNA synthetase" evidence="10">
    <location>
        <begin position="156"/>
        <end position="359"/>
    </location>
</feature>
<dbReference type="EMBL" id="QZKI01000013">
    <property type="protein sequence ID" value="RJP74611.1"/>
    <property type="molecule type" value="Genomic_DNA"/>
</dbReference>
<proteinExistence type="inferred from homology"/>
<evidence type="ECO:0000313" key="12">
    <source>
        <dbReference type="Proteomes" id="UP000285961"/>
    </source>
</evidence>
<dbReference type="InterPro" id="IPR009080">
    <property type="entry name" value="tRNAsynth_Ia_anticodon-bd"/>
</dbReference>
<dbReference type="CDD" id="cd07957">
    <property type="entry name" value="Anticodon_Ia_Met"/>
    <property type="match status" value="1"/>
</dbReference>
<dbReference type="NCBIfam" id="NF008900">
    <property type="entry name" value="PRK12267.1"/>
    <property type="match status" value="1"/>
</dbReference>
<evidence type="ECO:0000256" key="2">
    <source>
        <dbReference type="ARBA" id="ARBA00022598"/>
    </source>
</evidence>
<dbReference type="FunFam" id="1.10.730.10:FF:000026">
    <property type="entry name" value="Methionine--tRNA ligase"/>
    <property type="match status" value="1"/>
</dbReference>
<dbReference type="SUPFAM" id="SSF47323">
    <property type="entry name" value="Anticodon-binding domain of a subclass of class I aminoacyl-tRNA synthetases"/>
    <property type="match status" value="1"/>
</dbReference>
<dbReference type="HAMAP" id="MF_01228">
    <property type="entry name" value="Met_tRNA_synth_type2"/>
    <property type="match status" value="1"/>
</dbReference>
<keyword evidence="5 7" id="KW-0648">Protein biosynthesis</keyword>
<dbReference type="InterPro" id="IPR033911">
    <property type="entry name" value="MetRS_core"/>
</dbReference>
<comment type="subunit">
    <text evidence="7">Monomer.</text>
</comment>
<feature type="domain" description="Methionyl/Leucyl tRNA synthetase" evidence="10">
    <location>
        <begin position="7"/>
        <end position="151"/>
    </location>
</feature>
<dbReference type="SUPFAM" id="SSF52374">
    <property type="entry name" value="Nucleotidylyl transferase"/>
    <property type="match status" value="1"/>
</dbReference>
<feature type="binding site" evidence="7">
    <location>
        <position position="148"/>
    </location>
    <ligand>
        <name>Zn(2+)</name>
        <dbReference type="ChEBI" id="CHEBI:29105"/>
    </ligand>
</feature>
<gene>
    <name evidence="7 11" type="primary">metG</name>
    <name evidence="11" type="ORF">C4532_02005</name>
</gene>
<dbReference type="InterPro" id="IPR013155">
    <property type="entry name" value="M/V/L/I-tRNA-synth_anticd-bd"/>
</dbReference>
<dbReference type="InterPro" id="IPR015413">
    <property type="entry name" value="Methionyl/Leucyl_tRNA_Synth"/>
</dbReference>
<dbReference type="Pfam" id="PF09334">
    <property type="entry name" value="tRNA-synt_1g"/>
    <property type="match status" value="2"/>
</dbReference>
<dbReference type="PANTHER" id="PTHR43326">
    <property type="entry name" value="METHIONYL-TRNA SYNTHETASE"/>
    <property type="match status" value="1"/>
</dbReference>
<keyword evidence="7" id="KW-0963">Cytoplasm</keyword>
<feature type="binding site" evidence="7">
    <location>
        <position position="128"/>
    </location>
    <ligand>
        <name>Zn(2+)</name>
        <dbReference type="ChEBI" id="CHEBI:29105"/>
    </ligand>
</feature>
<evidence type="ECO:0000256" key="7">
    <source>
        <dbReference type="HAMAP-Rule" id="MF_01228"/>
    </source>
</evidence>
<organism evidence="11 12">
    <name type="scientific">Candidatus Abyssobacteria bacterium SURF_17</name>
    <dbReference type="NCBI Taxonomy" id="2093361"/>
    <lineage>
        <taxon>Bacteria</taxon>
        <taxon>Pseudomonadati</taxon>
        <taxon>Candidatus Hydrogenedentota</taxon>
        <taxon>Candidatus Abyssobacteria</taxon>
    </lineage>
</organism>
<dbReference type="FunFam" id="2.170.220.10:FF:000002">
    <property type="entry name" value="Methionine--tRNA ligase"/>
    <property type="match status" value="1"/>
</dbReference>
<evidence type="ECO:0000256" key="6">
    <source>
        <dbReference type="ARBA" id="ARBA00023146"/>
    </source>
</evidence>
<dbReference type="Gene3D" id="2.170.220.10">
    <property type="match status" value="1"/>
</dbReference>
<comment type="caution">
    <text evidence="7">Lacks conserved residue(s) required for the propagation of feature annotation.</text>
</comment>
<dbReference type="InterPro" id="IPR041872">
    <property type="entry name" value="Anticodon_Met"/>
</dbReference>
<accession>A0A419F8A4</accession>